<organism evidence="18 19">
    <name type="scientific">Trichogramma kaykai</name>
    <dbReference type="NCBI Taxonomy" id="54128"/>
    <lineage>
        <taxon>Eukaryota</taxon>
        <taxon>Metazoa</taxon>
        <taxon>Ecdysozoa</taxon>
        <taxon>Arthropoda</taxon>
        <taxon>Hexapoda</taxon>
        <taxon>Insecta</taxon>
        <taxon>Pterygota</taxon>
        <taxon>Neoptera</taxon>
        <taxon>Endopterygota</taxon>
        <taxon>Hymenoptera</taxon>
        <taxon>Apocrita</taxon>
        <taxon>Proctotrupomorpha</taxon>
        <taxon>Chalcidoidea</taxon>
        <taxon>Trichogrammatidae</taxon>
        <taxon>Trichogramma</taxon>
    </lineage>
</organism>
<dbReference type="PANTHER" id="PTHR46453:SF5">
    <property type="entry name" value="PROTEIN KINASE C-BINDING PROTEIN 1 ISOFORM X1"/>
    <property type="match status" value="1"/>
</dbReference>
<dbReference type="SUPFAM" id="SSF47370">
    <property type="entry name" value="Bromodomain"/>
    <property type="match status" value="1"/>
</dbReference>
<dbReference type="Pfam" id="PF00855">
    <property type="entry name" value="PWWP"/>
    <property type="match status" value="1"/>
</dbReference>
<feature type="compositionally biased region" description="Polar residues" evidence="14">
    <location>
        <begin position="724"/>
        <end position="739"/>
    </location>
</feature>
<dbReference type="Gene3D" id="1.20.920.10">
    <property type="entry name" value="Bromodomain-like"/>
    <property type="match status" value="1"/>
</dbReference>
<dbReference type="PRINTS" id="PR00503">
    <property type="entry name" value="BROMODOMAIN"/>
</dbReference>
<feature type="compositionally biased region" description="Low complexity" evidence="14">
    <location>
        <begin position="1205"/>
        <end position="1216"/>
    </location>
</feature>
<evidence type="ECO:0008006" key="20">
    <source>
        <dbReference type="Google" id="ProtNLM"/>
    </source>
</evidence>
<gene>
    <name evidence="18" type="ORF">TKK_008711</name>
</gene>
<proteinExistence type="predicted"/>
<sequence>MELNQINENKSEKSSLNKMEASIQDKQESNDKEMNQNSNKIEPMEVEESFEQSGIKNENEEKIPENTNEQLLKSEKINLKQENSQEVEKKNTLDCKIDAFDKKDVNCLKENNVSVSTEKIADIGSKDINHKQKISEVVNSKIDPSKNEVEAYNNIGEQDDLKNEKIEQEKVSNSSKDGNSSEVIEKINVLPKIESSTSVIETIRKRRTATSCKIKVKATKTLTKESHDSTNKVGINQKRFEKGDAYCWRCHKEGVEARCSKCPRSWHRRCMGGAPPLTCTDWVCPECLCIERADNCDTRSPAMTLVTTDQLCMMLRHVVTRMRDQAGSEPFCKAVEEEEVPTYLDYVVKPMDLSLLESNVRAKKYKSTEGFMADAKWIQHNCIVFNTCSSKLTNTAKQILKVARQEIWEIEACPDCFAHGRNLQRPLVSWFIEPCRRPHALVWAKLKGFPFWPAKAMPRVNNQGLIDVRFFGEHDRAWVSPKDIFLYSKESPAILGKKKKEEMELVLKEVEEHIGKLEHRFGEFKYAVGKVPYDPHNENQIKAMLPYYDPVLNKRIDSVKSDDSKPRNSKKAMLLLKQNMSPVVVTQKVDKMLPMKSQVALKDKKIEQQPEKESIVHTRKVALSPAKRTETRHNKNDKEVTPKPGVDMKSRIAVKPLPSLKPNGTIDPHDRTVKVQTRKRKIAELKNSTETPSKKISTTSDADTLVVSPAVSLAPSPKKLKNSLPETNSSENTLDNSLTNPVSSVAAATTISESKSVVKVNNGESQQKRTVAAVRRISNTGQVKKIRVNHSLNPEDLTILKVTGGNIKRRNIIRATPAVNDVSVKNNLYKTVTVTGSGKPKTIFVKKNSSLLSPGNSSKLLLKTAAHISGKRPNEKETVKGMIVRKQSIVEKDPLSISSKPMTSIPVTGKKEGNSIVYYTFKPQVKDDSPKQTHDKESNSTIPGVNADNKSDQVKSIGSRKIAKARKSLTTKSVRDSTSSSPTAAAMNQSLQMSETVVYVAGSPQLTKEKSDSMSKVPPPEAGPISTRLHKYSKELTSRISEMIVNLIEETSEAKTGLADDNEGVIHILKLKMERLKWSHQQEINELKLQHEQVVRELKSNFEIERFRTLQDARREAEIEKLRCIEETKRKQWCVVCGREAMFYCCWNTAYCDYPCQQKHWNTHLHTCAQKTNSQTLSPQHQRPQSVSPPPVVTQPMPKLVISRPPQQQEQPQPHQTLLVKRN</sequence>
<dbReference type="PROSITE" id="PS01360">
    <property type="entry name" value="ZF_MYND_1"/>
    <property type="match status" value="1"/>
</dbReference>
<feature type="region of interest" description="Disordered" evidence="14">
    <location>
        <begin position="715"/>
        <end position="739"/>
    </location>
</feature>
<dbReference type="InterPro" id="IPR001487">
    <property type="entry name" value="Bromodomain"/>
</dbReference>
<dbReference type="GO" id="GO:0140006">
    <property type="term" value="F:histone H3 reader activity"/>
    <property type="evidence" value="ECO:0007669"/>
    <property type="project" value="UniProtKB-ARBA"/>
</dbReference>
<name>A0ABD2WYK8_9HYME</name>
<feature type="region of interest" description="Disordered" evidence="14">
    <location>
        <begin position="621"/>
        <end position="679"/>
    </location>
</feature>
<feature type="domain" description="Bromo" evidence="15">
    <location>
        <begin position="323"/>
        <end position="393"/>
    </location>
</feature>
<dbReference type="CDD" id="cd05508">
    <property type="entry name" value="Bromo_RACK7"/>
    <property type="match status" value="1"/>
</dbReference>
<evidence type="ECO:0000259" key="17">
    <source>
        <dbReference type="PROSITE" id="PS50865"/>
    </source>
</evidence>
<evidence type="ECO:0000313" key="19">
    <source>
        <dbReference type="Proteomes" id="UP001627154"/>
    </source>
</evidence>
<dbReference type="Gene3D" id="2.30.30.140">
    <property type="match status" value="1"/>
</dbReference>
<dbReference type="InterPro" id="IPR056987">
    <property type="entry name" value="ZMYND8_CC"/>
</dbReference>
<accession>A0ABD2WYK8</accession>
<dbReference type="PROSITE" id="PS50014">
    <property type="entry name" value="BROMODOMAIN_2"/>
    <property type="match status" value="1"/>
</dbReference>
<keyword evidence="11" id="KW-0539">Nucleus</keyword>
<feature type="compositionally biased region" description="Basic and acidic residues" evidence="14">
    <location>
        <begin position="627"/>
        <end position="650"/>
    </location>
</feature>
<evidence type="ECO:0000256" key="12">
    <source>
        <dbReference type="PROSITE-ProRule" id="PRU00035"/>
    </source>
</evidence>
<dbReference type="GO" id="GO:0005694">
    <property type="term" value="C:chromosome"/>
    <property type="evidence" value="ECO:0007669"/>
    <property type="project" value="UniProtKB-SubCell"/>
</dbReference>
<dbReference type="GO" id="GO:0008270">
    <property type="term" value="F:zinc ion binding"/>
    <property type="evidence" value="ECO:0007669"/>
    <property type="project" value="UniProtKB-KW"/>
</dbReference>
<dbReference type="SUPFAM" id="SSF63748">
    <property type="entry name" value="Tudor/PWWP/MBT"/>
    <property type="match status" value="1"/>
</dbReference>
<dbReference type="CDD" id="cd15538">
    <property type="entry name" value="PHD_PRKCBP1"/>
    <property type="match status" value="1"/>
</dbReference>
<keyword evidence="8" id="KW-0805">Transcription regulation</keyword>
<comment type="subcellular location">
    <subcellularLocation>
        <location evidence="2">Chromosome</location>
    </subcellularLocation>
    <subcellularLocation>
        <location evidence="1">Nucleus</location>
    </subcellularLocation>
</comment>
<dbReference type="GO" id="GO:0045892">
    <property type="term" value="P:negative regulation of DNA-templated transcription"/>
    <property type="evidence" value="ECO:0007669"/>
    <property type="project" value="UniProtKB-ARBA"/>
</dbReference>
<evidence type="ECO:0000256" key="4">
    <source>
        <dbReference type="ARBA" id="ARBA00022723"/>
    </source>
</evidence>
<dbReference type="Pfam" id="PF23460">
    <property type="entry name" value="ZMYND8_CC"/>
    <property type="match status" value="1"/>
</dbReference>
<feature type="region of interest" description="Disordered" evidence="14">
    <location>
        <begin position="1175"/>
        <end position="1223"/>
    </location>
</feature>
<evidence type="ECO:0000256" key="7">
    <source>
        <dbReference type="ARBA" id="ARBA00022853"/>
    </source>
</evidence>
<keyword evidence="6" id="KW-0862">Zinc</keyword>
<dbReference type="CDD" id="cd20160">
    <property type="entry name" value="PWWP_PRKCBP1"/>
    <property type="match status" value="1"/>
</dbReference>
<feature type="region of interest" description="Disordered" evidence="14">
    <location>
        <begin position="923"/>
        <end position="989"/>
    </location>
</feature>
<dbReference type="SMART" id="SM00249">
    <property type="entry name" value="PHD"/>
    <property type="match status" value="1"/>
</dbReference>
<keyword evidence="5 13" id="KW-0863">Zinc-finger</keyword>
<dbReference type="InterPro" id="IPR001965">
    <property type="entry name" value="Znf_PHD"/>
</dbReference>
<dbReference type="InterPro" id="IPR057053">
    <property type="entry name" value="MYND_ZMYND11_ZMYD8"/>
</dbReference>
<evidence type="ECO:0000256" key="10">
    <source>
        <dbReference type="ARBA" id="ARBA00023163"/>
    </source>
</evidence>
<feature type="compositionally biased region" description="Basic and acidic residues" evidence="14">
    <location>
        <begin position="159"/>
        <end position="170"/>
    </location>
</feature>
<evidence type="ECO:0000256" key="13">
    <source>
        <dbReference type="PROSITE-ProRule" id="PRU00134"/>
    </source>
</evidence>
<dbReference type="SUPFAM" id="SSF144232">
    <property type="entry name" value="HIT/MYND zinc finger-like"/>
    <property type="match status" value="1"/>
</dbReference>
<feature type="compositionally biased region" description="Basic and acidic residues" evidence="14">
    <location>
        <begin position="924"/>
        <end position="938"/>
    </location>
</feature>
<comment type="caution">
    <text evidence="18">The sequence shown here is derived from an EMBL/GenBank/DDBJ whole genome shotgun (WGS) entry which is preliminary data.</text>
</comment>
<dbReference type="SMART" id="SM00297">
    <property type="entry name" value="BROMO"/>
    <property type="match status" value="1"/>
</dbReference>
<dbReference type="FunFam" id="6.10.140.2220:FF:000002">
    <property type="entry name" value="Protein kinase C-binding protein 1 isoform C"/>
    <property type="match status" value="1"/>
</dbReference>
<feature type="domain" description="MYND-type" evidence="17">
    <location>
        <begin position="1134"/>
        <end position="1168"/>
    </location>
</feature>
<reference evidence="18 19" key="1">
    <citation type="journal article" date="2024" name="bioRxiv">
        <title>A reference genome for Trichogramma kaykai: A tiny desert-dwelling parasitoid wasp with competing sex-ratio distorters.</title>
        <authorList>
            <person name="Culotta J."/>
            <person name="Lindsey A.R."/>
        </authorList>
    </citation>
    <scope>NUCLEOTIDE SEQUENCE [LARGE SCALE GENOMIC DNA]</scope>
    <source>
        <strain evidence="18 19">KSX58</strain>
    </source>
</reference>
<keyword evidence="7" id="KW-0156">Chromatin regulator</keyword>
<evidence type="ECO:0000256" key="11">
    <source>
        <dbReference type="ARBA" id="ARBA00023242"/>
    </source>
</evidence>
<feature type="compositionally biased region" description="Basic and acidic residues" evidence="14">
    <location>
        <begin position="23"/>
        <end position="34"/>
    </location>
</feature>
<evidence type="ECO:0000256" key="14">
    <source>
        <dbReference type="SAM" id="MobiDB-lite"/>
    </source>
</evidence>
<evidence type="ECO:0000256" key="1">
    <source>
        <dbReference type="ARBA" id="ARBA00004123"/>
    </source>
</evidence>
<dbReference type="Proteomes" id="UP001627154">
    <property type="component" value="Unassembled WGS sequence"/>
</dbReference>
<keyword evidence="19" id="KW-1185">Reference proteome</keyword>
<evidence type="ECO:0000256" key="6">
    <source>
        <dbReference type="ARBA" id="ARBA00022833"/>
    </source>
</evidence>
<keyword evidence="10" id="KW-0804">Transcription</keyword>
<dbReference type="Pfam" id="PF24324">
    <property type="entry name" value="MYND_ZMYND11_ZMYD8"/>
    <property type="match status" value="1"/>
</dbReference>
<keyword evidence="9 12" id="KW-0103">Bromodomain</keyword>
<dbReference type="SMART" id="SM00293">
    <property type="entry name" value="PWWP"/>
    <property type="match status" value="1"/>
</dbReference>
<dbReference type="InterPro" id="IPR000313">
    <property type="entry name" value="PWWP_dom"/>
</dbReference>
<evidence type="ECO:0000256" key="2">
    <source>
        <dbReference type="ARBA" id="ARBA00004286"/>
    </source>
</evidence>
<evidence type="ECO:0000256" key="8">
    <source>
        <dbReference type="ARBA" id="ARBA00023015"/>
    </source>
</evidence>
<feature type="compositionally biased region" description="Polar residues" evidence="14">
    <location>
        <begin position="970"/>
        <end position="989"/>
    </location>
</feature>
<dbReference type="InterPro" id="IPR044075">
    <property type="entry name" value="PRKCBP1_PHD"/>
</dbReference>
<feature type="compositionally biased region" description="Polar residues" evidence="14">
    <location>
        <begin position="171"/>
        <end position="180"/>
    </location>
</feature>
<dbReference type="GO" id="GO:0005634">
    <property type="term" value="C:nucleus"/>
    <property type="evidence" value="ECO:0007669"/>
    <property type="project" value="UniProtKB-SubCell"/>
</dbReference>
<dbReference type="PROSITE" id="PS50812">
    <property type="entry name" value="PWWP"/>
    <property type="match status" value="1"/>
</dbReference>
<keyword evidence="4" id="KW-0479">Metal-binding</keyword>
<evidence type="ECO:0000256" key="5">
    <source>
        <dbReference type="ARBA" id="ARBA00022771"/>
    </source>
</evidence>
<keyword evidence="3" id="KW-0158">Chromosome</keyword>
<evidence type="ECO:0000256" key="9">
    <source>
        <dbReference type="ARBA" id="ARBA00023117"/>
    </source>
</evidence>
<evidence type="ECO:0000259" key="16">
    <source>
        <dbReference type="PROSITE" id="PS50812"/>
    </source>
</evidence>
<feature type="region of interest" description="Disordered" evidence="14">
    <location>
        <begin position="1006"/>
        <end position="1026"/>
    </location>
</feature>
<evidence type="ECO:0000259" key="15">
    <source>
        <dbReference type="PROSITE" id="PS50014"/>
    </source>
</evidence>
<dbReference type="InterPro" id="IPR002893">
    <property type="entry name" value="Znf_MYND"/>
</dbReference>
<feature type="domain" description="PWWP" evidence="16">
    <location>
        <begin position="438"/>
        <end position="490"/>
    </location>
</feature>
<dbReference type="AlphaFoldDB" id="A0ABD2WYK8"/>
<feature type="region of interest" description="Disordered" evidence="14">
    <location>
        <begin position="1"/>
        <end position="69"/>
    </location>
</feature>
<dbReference type="PROSITE" id="PS50865">
    <property type="entry name" value="ZF_MYND_2"/>
    <property type="match status" value="1"/>
</dbReference>
<dbReference type="InterPro" id="IPR037967">
    <property type="entry name" value="ZMYND8_Bromo_dom"/>
</dbReference>
<dbReference type="PANTHER" id="PTHR46453">
    <property type="entry name" value="PROTEIN KINASE C-BINDING PROTEIN 1"/>
    <property type="match status" value="1"/>
</dbReference>
<evidence type="ECO:0000256" key="3">
    <source>
        <dbReference type="ARBA" id="ARBA00022454"/>
    </source>
</evidence>
<evidence type="ECO:0000313" key="18">
    <source>
        <dbReference type="EMBL" id="KAL3397617.1"/>
    </source>
</evidence>
<dbReference type="InterPro" id="IPR011011">
    <property type="entry name" value="Znf_FYVE_PHD"/>
</dbReference>
<dbReference type="Pfam" id="PF00439">
    <property type="entry name" value="Bromodomain"/>
    <property type="match status" value="1"/>
</dbReference>
<protein>
    <recommendedName>
        <fullName evidence="20">Protein kinase C-binding protein 1</fullName>
    </recommendedName>
</protein>
<feature type="region of interest" description="Disordered" evidence="14">
    <location>
        <begin position="153"/>
        <end position="180"/>
    </location>
</feature>
<dbReference type="InterPro" id="IPR036427">
    <property type="entry name" value="Bromodomain-like_sf"/>
</dbReference>
<dbReference type="EMBL" id="JBJJXI010000062">
    <property type="protein sequence ID" value="KAL3397617.1"/>
    <property type="molecule type" value="Genomic_DNA"/>
</dbReference>
<dbReference type="SUPFAM" id="SSF57903">
    <property type="entry name" value="FYVE/PHD zinc finger"/>
    <property type="match status" value="1"/>
</dbReference>